<gene>
    <name evidence="5" type="ORF">E6K76_00010</name>
</gene>
<keyword evidence="2" id="KW-0808">Transferase</keyword>
<dbReference type="AlphaFoldDB" id="A0A538TBJ6"/>
<dbReference type="InterPro" id="IPR022642">
    <property type="entry name" value="CheR_C"/>
</dbReference>
<dbReference type="InterPro" id="IPR000780">
    <property type="entry name" value="CheR_MeTrfase"/>
</dbReference>
<dbReference type="PROSITE" id="PS50123">
    <property type="entry name" value="CHER"/>
    <property type="match status" value="1"/>
</dbReference>
<reference evidence="5 6" key="1">
    <citation type="journal article" date="2019" name="Nat. Microbiol.">
        <title>Mediterranean grassland soil C-N compound turnover is dependent on rainfall and depth, and is mediated by genomically divergent microorganisms.</title>
        <authorList>
            <person name="Diamond S."/>
            <person name="Andeer P.F."/>
            <person name="Li Z."/>
            <person name="Crits-Christoph A."/>
            <person name="Burstein D."/>
            <person name="Anantharaman K."/>
            <person name="Lane K.R."/>
            <person name="Thomas B.C."/>
            <person name="Pan C."/>
            <person name="Northen T.R."/>
            <person name="Banfield J.F."/>
        </authorList>
    </citation>
    <scope>NUCLEOTIDE SEQUENCE [LARGE SCALE GENOMIC DNA]</scope>
    <source>
        <strain evidence="5">WS_6</strain>
    </source>
</reference>
<name>A0A538TBJ6_UNCEI</name>
<dbReference type="PANTHER" id="PTHR24422:SF19">
    <property type="entry name" value="CHEMOTAXIS PROTEIN METHYLTRANSFERASE"/>
    <property type="match status" value="1"/>
</dbReference>
<dbReference type="Pfam" id="PF01739">
    <property type="entry name" value="CheR"/>
    <property type="match status" value="1"/>
</dbReference>
<proteinExistence type="predicted"/>
<feature type="domain" description="CheR-type methyltransferase" evidence="4">
    <location>
        <begin position="41"/>
        <end position="214"/>
    </location>
</feature>
<evidence type="ECO:0000313" key="5">
    <source>
        <dbReference type="EMBL" id="TMQ61013.1"/>
    </source>
</evidence>
<protein>
    <recommendedName>
        <fullName evidence="4">CheR-type methyltransferase domain-containing protein</fullName>
    </recommendedName>
</protein>
<keyword evidence="3" id="KW-0949">S-adenosyl-L-methionine</keyword>
<accession>A0A538TBJ6</accession>
<dbReference type="Proteomes" id="UP000316852">
    <property type="component" value="Unassembled WGS sequence"/>
</dbReference>
<dbReference type="PANTHER" id="PTHR24422">
    <property type="entry name" value="CHEMOTAXIS PROTEIN METHYLTRANSFERASE"/>
    <property type="match status" value="1"/>
</dbReference>
<dbReference type="GO" id="GO:0008757">
    <property type="term" value="F:S-adenosylmethionine-dependent methyltransferase activity"/>
    <property type="evidence" value="ECO:0007669"/>
    <property type="project" value="InterPro"/>
</dbReference>
<evidence type="ECO:0000313" key="6">
    <source>
        <dbReference type="Proteomes" id="UP000316852"/>
    </source>
</evidence>
<sequence length="283" mass="32071">MHPIAELVKSVPVVRAFLKTGLWKRVRHSIVLMAAPRATGITFTRFLRRPSQADALAGPVYSFLRHGGVREALRILVLGCSNGSEAYTIASVLRQAWADAEFSVHAVDINRDVIQKAESAAYSHREVFSTPELPDAFVQSTFDLEEGAYRVKPGIRRQVSFGVADILDPNLAHVLGKADVVFAQNVLINMRPRMARRGFQNIWTLLKPRSVLFIDGMDLGLRTKLTRQFRLRPLEYKLEEIHSEAERERSGPAQCSYSTLEPLSRDRPDWQRRYGTIFLRDDA</sequence>
<comment type="caution">
    <text evidence="5">The sequence shown here is derived from an EMBL/GenBank/DDBJ whole genome shotgun (WGS) entry which is preliminary data.</text>
</comment>
<keyword evidence="1" id="KW-0489">Methyltransferase</keyword>
<dbReference type="InterPro" id="IPR029063">
    <property type="entry name" value="SAM-dependent_MTases_sf"/>
</dbReference>
<dbReference type="CDD" id="cd02440">
    <property type="entry name" value="AdoMet_MTases"/>
    <property type="match status" value="1"/>
</dbReference>
<evidence type="ECO:0000256" key="3">
    <source>
        <dbReference type="ARBA" id="ARBA00022691"/>
    </source>
</evidence>
<dbReference type="SUPFAM" id="SSF53335">
    <property type="entry name" value="S-adenosyl-L-methionine-dependent methyltransferases"/>
    <property type="match status" value="1"/>
</dbReference>
<dbReference type="InterPro" id="IPR050903">
    <property type="entry name" value="Bact_Chemotaxis_MeTrfase"/>
</dbReference>
<dbReference type="PRINTS" id="PR00996">
    <property type="entry name" value="CHERMTFRASE"/>
</dbReference>
<dbReference type="SMART" id="SM00138">
    <property type="entry name" value="MeTrc"/>
    <property type="match status" value="1"/>
</dbReference>
<dbReference type="Gene3D" id="3.40.50.150">
    <property type="entry name" value="Vaccinia Virus protein VP39"/>
    <property type="match status" value="1"/>
</dbReference>
<evidence type="ECO:0000259" key="4">
    <source>
        <dbReference type="PROSITE" id="PS50123"/>
    </source>
</evidence>
<organism evidence="5 6">
    <name type="scientific">Eiseniibacteriota bacterium</name>
    <dbReference type="NCBI Taxonomy" id="2212470"/>
    <lineage>
        <taxon>Bacteria</taxon>
        <taxon>Candidatus Eiseniibacteriota</taxon>
    </lineage>
</organism>
<dbReference type="EMBL" id="VBOW01000001">
    <property type="protein sequence ID" value="TMQ61013.1"/>
    <property type="molecule type" value="Genomic_DNA"/>
</dbReference>
<evidence type="ECO:0000256" key="2">
    <source>
        <dbReference type="ARBA" id="ARBA00022679"/>
    </source>
</evidence>
<dbReference type="GO" id="GO:0032259">
    <property type="term" value="P:methylation"/>
    <property type="evidence" value="ECO:0007669"/>
    <property type="project" value="UniProtKB-KW"/>
</dbReference>
<evidence type="ECO:0000256" key="1">
    <source>
        <dbReference type="ARBA" id="ARBA00022603"/>
    </source>
</evidence>